<dbReference type="InterPro" id="IPR023095">
    <property type="entry name" value="Ade_MeTrfase_dom_2"/>
</dbReference>
<feature type="binding site" evidence="7">
    <location>
        <position position="13"/>
    </location>
    <ligand>
        <name>S-adenosyl-L-methionine</name>
        <dbReference type="ChEBI" id="CHEBI:59789"/>
    </ligand>
</feature>
<evidence type="ECO:0000256" key="7">
    <source>
        <dbReference type="PIRSR" id="PIRSR000398-1"/>
    </source>
</evidence>
<dbReference type="Gene3D" id="1.10.1020.10">
    <property type="entry name" value="Adenine-specific Methyltransferase, Domain 2"/>
    <property type="match status" value="1"/>
</dbReference>
<dbReference type="AlphaFoldDB" id="A0A0S6UD27"/>
<evidence type="ECO:0000256" key="2">
    <source>
        <dbReference type="ARBA" id="ARBA00011900"/>
    </source>
</evidence>
<dbReference type="GO" id="GO:0032259">
    <property type="term" value="P:methylation"/>
    <property type="evidence" value="ECO:0007669"/>
    <property type="project" value="UniProtKB-KW"/>
</dbReference>
<evidence type="ECO:0000256" key="4">
    <source>
        <dbReference type="ARBA" id="ARBA00022679"/>
    </source>
</evidence>
<dbReference type="InterPro" id="IPR012263">
    <property type="entry name" value="M_m6A_EcoRV"/>
</dbReference>
<evidence type="ECO:0000256" key="5">
    <source>
        <dbReference type="ARBA" id="ARBA00022691"/>
    </source>
</evidence>
<evidence type="ECO:0000256" key="1">
    <source>
        <dbReference type="ARBA" id="ARBA00006594"/>
    </source>
</evidence>
<accession>A0A0S6UD27</accession>
<reference evidence="9" key="1">
    <citation type="journal article" date="2014" name="Gene">
        <title>Genome-guided analysis of transformation efficiency and carbon dioxide assimilation by Moorella thermoacetica Y72.</title>
        <authorList>
            <person name="Tsukahara K."/>
            <person name="Kita A."/>
            <person name="Nakashimada Y."/>
            <person name="Hoshino T."/>
            <person name="Murakami K."/>
        </authorList>
    </citation>
    <scope>NUCLEOTIDE SEQUENCE [LARGE SCALE GENOMIC DNA]</scope>
    <source>
        <strain evidence="9">Y72</strain>
    </source>
</reference>
<dbReference type="GO" id="GO:0043565">
    <property type="term" value="F:sequence-specific DNA binding"/>
    <property type="evidence" value="ECO:0007669"/>
    <property type="project" value="TreeGrafter"/>
</dbReference>
<organism evidence="9">
    <name type="scientific">Moorella thermoacetica Y72</name>
    <dbReference type="NCBI Taxonomy" id="1325331"/>
    <lineage>
        <taxon>Bacteria</taxon>
        <taxon>Bacillati</taxon>
        <taxon>Bacillota</taxon>
        <taxon>Clostridia</taxon>
        <taxon>Neomoorellales</taxon>
        <taxon>Neomoorellaceae</taxon>
        <taxon>Neomoorella</taxon>
    </lineage>
</organism>
<dbReference type="Gene3D" id="3.40.50.150">
    <property type="entry name" value="Vaccinia Virus protein VP39"/>
    <property type="match status" value="1"/>
</dbReference>
<dbReference type="EC" id="2.1.1.72" evidence="2 8"/>
<dbReference type="PIRSF" id="PIRSF000398">
    <property type="entry name" value="M_m6A_EcoRV"/>
    <property type="match status" value="1"/>
</dbReference>
<evidence type="ECO:0000313" key="9">
    <source>
        <dbReference type="EMBL" id="GAF24875.1"/>
    </source>
</evidence>
<dbReference type="PANTHER" id="PTHR30481">
    <property type="entry name" value="DNA ADENINE METHYLASE"/>
    <property type="match status" value="1"/>
</dbReference>
<name>A0A0S6UD27_NEOTH</name>
<evidence type="ECO:0000256" key="3">
    <source>
        <dbReference type="ARBA" id="ARBA00022603"/>
    </source>
</evidence>
<dbReference type="RefSeq" id="WP_025773040.1">
    <property type="nucleotide sequence ID" value="NZ_DF238840.1"/>
</dbReference>
<dbReference type="PRINTS" id="PR00505">
    <property type="entry name" value="D12N6MTFRASE"/>
</dbReference>
<dbReference type="InterPro" id="IPR029063">
    <property type="entry name" value="SAM-dependent_MTases_sf"/>
</dbReference>
<evidence type="ECO:0000256" key="6">
    <source>
        <dbReference type="ARBA" id="ARBA00047942"/>
    </source>
</evidence>
<dbReference type="Proteomes" id="UP000063718">
    <property type="component" value="Unassembled WGS sequence"/>
</dbReference>
<dbReference type="NCBIfam" id="TIGR00571">
    <property type="entry name" value="dam"/>
    <property type="match status" value="1"/>
</dbReference>
<dbReference type="InterPro" id="IPR002052">
    <property type="entry name" value="DNA_methylase_N6_adenine_CS"/>
</dbReference>
<keyword evidence="3 8" id="KW-0489">Methyltransferase</keyword>
<dbReference type="Pfam" id="PF02086">
    <property type="entry name" value="MethyltransfD12"/>
    <property type="match status" value="1"/>
</dbReference>
<keyword evidence="4 8" id="KW-0808">Transferase</keyword>
<dbReference type="PROSITE" id="PS00092">
    <property type="entry name" value="N6_MTASE"/>
    <property type="match status" value="1"/>
</dbReference>
<comment type="similarity">
    <text evidence="1 8">Belongs to the N(4)/N(6)-methyltransferase family.</text>
</comment>
<dbReference type="PANTHER" id="PTHR30481:SF3">
    <property type="entry name" value="DNA ADENINE METHYLASE"/>
    <property type="match status" value="1"/>
</dbReference>
<dbReference type="GO" id="GO:0006298">
    <property type="term" value="P:mismatch repair"/>
    <property type="evidence" value="ECO:0007669"/>
    <property type="project" value="TreeGrafter"/>
</dbReference>
<dbReference type="GO" id="GO:1904047">
    <property type="term" value="F:S-adenosyl-L-methionine binding"/>
    <property type="evidence" value="ECO:0007669"/>
    <property type="project" value="TreeGrafter"/>
</dbReference>
<sequence>MSVSSPVRPFLKWAGGKGQLLEQLQPLLPQNYSRYLEPMVGGGALFFYLQPAYAILADLNDELINVYRVVRDNVEELIADLRRHRNTREYYYAIRDTDPARLPPVARASRFIYLNRTCYNGLYRVNRLNKFNVPFGRYKNPDIVNAAGLRAASWALQAADLRIGDFSLVLEYARPGDFIYFDPPYQPLNRTSRFTSYTAGNFGEGEQKRLARVFRELTRQGCLVMLSNSDTPLIRELYRDFRIETVHARRAINSRPDRRGSITELVILNY</sequence>
<dbReference type="GO" id="GO:0009007">
    <property type="term" value="F:site-specific DNA-methyltransferase (adenine-specific) activity"/>
    <property type="evidence" value="ECO:0007669"/>
    <property type="project" value="UniProtKB-UniRule"/>
</dbReference>
<feature type="binding site" evidence="7">
    <location>
        <position position="17"/>
    </location>
    <ligand>
        <name>S-adenosyl-L-methionine</name>
        <dbReference type="ChEBI" id="CHEBI:59789"/>
    </ligand>
</feature>
<proteinExistence type="inferred from homology"/>
<gene>
    <name evidence="9" type="ORF">MTY_0203</name>
</gene>
<dbReference type="EMBL" id="DF238840">
    <property type="protein sequence ID" value="GAF24875.1"/>
    <property type="molecule type" value="Genomic_DNA"/>
</dbReference>
<protein>
    <recommendedName>
        <fullName evidence="2 8">Site-specific DNA-methyltransferase (adenine-specific)</fullName>
        <ecNumber evidence="2 8">2.1.1.72</ecNumber>
    </recommendedName>
</protein>
<feature type="binding site" evidence="7">
    <location>
        <position position="182"/>
    </location>
    <ligand>
        <name>S-adenosyl-L-methionine</name>
        <dbReference type="ChEBI" id="CHEBI:59789"/>
    </ligand>
</feature>
<dbReference type="REBASE" id="82327">
    <property type="entry name" value="M.MthY72ORF203P"/>
</dbReference>
<evidence type="ECO:0000256" key="8">
    <source>
        <dbReference type="RuleBase" id="RU361257"/>
    </source>
</evidence>
<dbReference type="GO" id="GO:0009307">
    <property type="term" value="P:DNA restriction-modification system"/>
    <property type="evidence" value="ECO:0007669"/>
    <property type="project" value="InterPro"/>
</dbReference>
<feature type="binding site" evidence="7">
    <location>
        <position position="58"/>
    </location>
    <ligand>
        <name>S-adenosyl-L-methionine</name>
        <dbReference type="ChEBI" id="CHEBI:59789"/>
    </ligand>
</feature>
<dbReference type="InterPro" id="IPR012327">
    <property type="entry name" value="MeTrfase_D12"/>
</dbReference>
<keyword evidence="5 8" id="KW-0949">S-adenosyl-L-methionine</keyword>
<comment type="catalytic activity">
    <reaction evidence="6 8">
        <text>a 2'-deoxyadenosine in DNA + S-adenosyl-L-methionine = an N(6)-methyl-2'-deoxyadenosine in DNA + S-adenosyl-L-homocysteine + H(+)</text>
        <dbReference type="Rhea" id="RHEA:15197"/>
        <dbReference type="Rhea" id="RHEA-COMP:12418"/>
        <dbReference type="Rhea" id="RHEA-COMP:12419"/>
        <dbReference type="ChEBI" id="CHEBI:15378"/>
        <dbReference type="ChEBI" id="CHEBI:57856"/>
        <dbReference type="ChEBI" id="CHEBI:59789"/>
        <dbReference type="ChEBI" id="CHEBI:90615"/>
        <dbReference type="ChEBI" id="CHEBI:90616"/>
        <dbReference type="EC" id="2.1.1.72"/>
    </reaction>
</comment>
<dbReference type="SUPFAM" id="SSF53335">
    <property type="entry name" value="S-adenosyl-L-methionine-dependent methyltransferases"/>
    <property type="match status" value="1"/>
</dbReference>